<feature type="signal peptide" evidence="2">
    <location>
        <begin position="1"/>
        <end position="22"/>
    </location>
</feature>
<dbReference type="SUPFAM" id="SSF49265">
    <property type="entry name" value="Fibronectin type III"/>
    <property type="match status" value="2"/>
</dbReference>
<evidence type="ECO:0000259" key="3">
    <source>
        <dbReference type="PROSITE" id="PS50853"/>
    </source>
</evidence>
<dbReference type="InterPro" id="IPR013783">
    <property type="entry name" value="Ig-like_fold"/>
</dbReference>
<evidence type="ECO:0000313" key="5">
    <source>
        <dbReference type="EMBL" id="PJE64651.1"/>
    </source>
</evidence>
<evidence type="ECO:0000259" key="4">
    <source>
        <dbReference type="PROSITE" id="PS51766"/>
    </source>
</evidence>
<keyword evidence="2" id="KW-0732">Signal</keyword>
<dbReference type="PANTHER" id="PTHR46708">
    <property type="entry name" value="TENASCIN"/>
    <property type="match status" value="1"/>
</dbReference>
<proteinExistence type="predicted"/>
<protein>
    <submittedName>
        <fullName evidence="5">Uncharacterized protein</fullName>
    </submittedName>
</protein>
<dbReference type="SUPFAM" id="SSF49384">
    <property type="entry name" value="Carbohydrate-binding domain"/>
    <property type="match status" value="1"/>
</dbReference>
<dbReference type="PANTHER" id="PTHR46708:SF2">
    <property type="entry name" value="FIBRONECTIN TYPE-III DOMAIN-CONTAINING PROTEIN"/>
    <property type="match status" value="1"/>
</dbReference>
<evidence type="ECO:0000256" key="1">
    <source>
        <dbReference type="ARBA" id="ARBA00022737"/>
    </source>
</evidence>
<dbReference type="InterPro" id="IPR050991">
    <property type="entry name" value="ECM_Regulatory_Proteins"/>
</dbReference>
<dbReference type="InterPro" id="IPR036439">
    <property type="entry name" value="Dockerin_dom_sf"/>
</dbReference>
<comment type="caution">
    <text evidence="5">The sequence shown here is derived from an EMBL/GenBank/DDBJ whole genome shotgun (WGS) entry which is preliminary data.</text>
</comment>
<dbReference type="InterPro" id="IPR002105">
    <property type="entry name" value="Dockerin_1_rpt"/>
</dbReference>
<dbReference type="AlphaFoldDB" id="A0A2M8KXN0"/>
<dbReference type="Pfam" id="PF16656">
    <property type="entry name" value="Pur_ac_phosph_N"/>
    <property type="match status" value="1"/>
</dbReference>
<evidence type="ECO:0000256" key="2">
    <source>
        <dbReference type="SAM" id="SignalP"/>
    </source>
</evidence>
<organism evidence="5 6">
    <name type="scientific">Candidatus Ryanbacteria bacterium CG10_big_fil_rev_8_21_14_0_10_43_42</name>
    <dbReference type="NCBI Taxonomy" id="1974864"/>
    <lineage>
        <taxon>Bacteria</taxon>
        <taxon>Candidatus Ryaniibacteriota</taxon>
    </lineage>
</organism>
<dbReference type="Pfam" id="PF00404">
    <property type="entry name" value="Dockerin_1"/>
    <property type="match status" value="1"/>
</dbReference>
<dbReference type="GO" id="GO:0046872">
    <property type="term" value="F:metal ion binding"/>
    <property type="evidence" value="ECO:0007669"/>
    <property type="project" value="InterPro"/>
</dbReference>
<dbReference type="InterPro" id="IPR003961">
    <property type="entry name" value="FN3_dom"/>
</dbReference>
<feature type="domain" description="Fibronectin type-III" evidence="3">
    <location>
        <begin position="289"/>
        <end position="378"/>
    </location>
</feature>
<feature type="domain" description="Fibronectin type-III" evidence="3">
    <location>
        <begin position="500"/>
        <end position="592"/>
    </location>
</feature>
<accession>A0A2M8KXN0</accession>
<dbReference type="Gene3D" id="2.60.40.680">
    <property type="match status" value="1"/>
</dbReference>
<dbReference type="GO" id="GO:0004553">
    <property type="term" value="F:hydrolase activity, hydrolyzing O-glycosyl compounds"/>
    <property type="evidence" value="ECO:0007669"/>
    <property type="project" value="InterPro"/>
</dbReference>
<dbReference type="Pfam" id="PF00041">
    <property type="entry name" value="fn3"/>
    <property type="match status" value="2"/>
</dbReference>
<dbReference type="CDD" id="cd08547">
    <property type="entry name" value="Type_II_cohesin"/>
    <property type="match status" value="1"/>
</dbReference>
<dbReference type="EMBL" id="PFEF01000005">
    <property type="protein sequence ID" value="PJE64651.1"/>
    <property type="molecule type" value="Genomic_DNA"/>
</dbReference>
<dbReference type="InterPro" id="IPR036116">
    <property type="entry name" value="FN3_sf"/>
</dbReference>
<gene>
    <name evidence="5" type="ORF">COU90_02305</name>
</gene>
<dbReference type="InterPro" id="IPR016134">
    <property type="entry name" value="Dockerin_dom"/>
</dbReference>
<name>A0A2M8KXN0_9BACT</name>
<dbReference type="SMART" id="SM00060">
    <property type="entry name" value="FN3"/>
    <property type="match status" value="3"/>
</dbReference>
<dbReference type="PROSITE" id="PS51766">
    <property type="entry name" value="DOCKERIN"/>
    <property type="match status" value="1"/>
</dbReference>
<feature type="chain" id="PRO_5014825027" evidence="2">
    <location>
        <begin position="23"/>
        <end position="1020"/>
    </location>
</feature>
<dbReference type="CDD" id="cd14256">
    <property type="entry name" value="Dockerin_I"/>
    <property type="match status" value="1"/>
</dbReference>
<dbReference type="InterPro" id="IPR008965">
    <property type="entry name" value="CBM2/CBM3_carb-bd_dom_sf"/>
</dbReference>
<dbReference type="GO" id="GO:0030246">
    <property type="term" value="F:carbohydrate binding"/>
    <property type="evidence" value="ECO:0007669"/>
    <property type="project" value="InterPro"/>
</dbReference>
<reference evidence="6" key="1">
    <citation type="submission" date="2017-09" db="EMBL/GenBank/DDBJ databases">
        <title>Depth-based differentiation of microbial function through sediment-hosted aquifers and enrichment of novel symbionts in the deep terrestrial subsurface.</title>
        <authorList>
            <person name="Probst A.J."/>
            <person name="Ladd B."/>
            <person name="Jarett J.K."/>
            <person name="Geller-Mcgrath D.E."/>
            <person name="Sieber C.M.K."/>
            <person name="Emerson J.B."/>
            <person name="Anantharaman K."/>
            <person name="Thomas B.C."/>
            <person name="Malmstrom R."/>
            <person name="Stieglmeier M."/>
            <person name="Klingl A."/>
            <person name="Woyke T."/>
            <person name="Ryan C.M."/>
            <person name="Banfield J.F."/>
        </authorList>
    </citation>
    <scope>NUCLEOTIDE SEQUENCE [LARGE SCALE GENOMIC DNA]</scope>
</reference>
<dbReference type="SUPFAM" id="SSF63446">
    <property type="entry name" value="Type I dockerin domain"/>
    <property type="match status" value="1"/>
</dbReference>
<dbReference type="GO" id="GO:0003993">
    <property type="term" value="F:acid phosphatase activity"/>
    <property type="evidence" value="ECO:0007669"/>
    <property type="project" value="InterPro"/>
</dbReference>
<keyword evidence="1" id="KW-0677">Repeat</keyword>
<dbReference type="Gene3D" id="2.60.40.4130">
    <property type="match status" value="1"/>
</dbReference>
<feature type="domain" description="Dockerin" evidence="4">
    <location>
        <begin position="963"/>
        <end position="1020"/>
    </location>
</feature>
<feature type="domain" description="Fibronectin type-III" evidence="3">
    <location>
        <begin position="386"/>
        <end position="492"/>
    </location>
</feature>
<evidence type="ECO:0000313" key="6">
    <source>
        <dbReference type="Proteomes" id="UP000229098"/>
    </source>
</evidence>
<dbReference type="GO" id="GO:0000272">
    <property type="term" value="P:polysaccharide catabolic process"/>
    <property type="evidence" value="ECO:0007669"/>
    <property type="project" value="InterPro"/>
</dbReference>
<dbReference type="Gene3D" id="2.60.40.10">
    <property type="entry name" value="Immunoglobulins"/>
    <property type="match status" value="4"/>
</dbReference>
<dbReference type="Pfam" id="PF17957">
    <property type="entry name" value="Big_7"/>
    <property type="match status" value="1"/>
</dbReference>
<dbReference type="Proteomes" id="UP000229098">
    <property type="component" value="Unassembled WGS sequence"/>
</dbReference>
<sequence>MCLKKSFIVSIIIFASPFLASAATLSVSPATGSFTVGGTVTVQVQVNTEGSTADGVDIRYLNFNPALLQVIDENTGVAGVQIAPGSLMPNTPTNIADNTAGRISFSQVPSGGAVFSNSANQTLATVRFTVVGAGTGALTFNHVPGVTSDSNVASGGSDLLTSVTNGSYTFTTTNSPPSVSAISTNVVDVDPGTAGIQYYEGTTVTYSGSASDSNGDALTWTWFYTINGGSEIQFSTGTGAVQDAVFTYGVGTAGSTYNWILRVTDGKSSPVESTLSVGIISAPDTTPPTISAITSSNITTSGAGIAWTTNEAADSQVEYGITTSYGSVSSRGSSLVTSHNVVLSGLSPSTTYNYRVLSRDAAGNLATSLNRTFTTQALPDTTPPNTVSDFSAGSITTTSATVSWSAPLDLPGGGAVAGYDIRYSTSPITDLNFGSATVVTGEPAPASPGTTQTYVIAGLNSSTRYYAVLRSQDAQSNVSLVSNNVNFITLAPADTTPPSAPGALTAIAASVSRIDLAWSASSDNVGVTGYRVERCQGSGCSSFVQIATPIVTNYSDTGLSANTTYRYRVRAVDAAGNISAYSNSAEDITIDTIVPSISITSPASNDTVAGVIPVSANAVDNVGIVGVQFLLDGSNIGAEDTVSPYGISWDTTLTSDGSHILTARARDAAGNMTISGGITVDILNNPPPPFDFSLSNGGDKGVTRGGSITNTITANLVSGTTKSVSFSVSGLPADTTGTFVPTSCDPGCSSILTITALPTTPIGPSTITVTGVGDGKTRTTTFRLDVLPPPSNKFKTNDRVAVQSSSGSGADVYDSASLSSSRLINQPDGTLGTVVGGPLYADNLNWWQVNYDTAGGIGSDTDGWSAEDNLTIAIFASGAKLAPSVEGNVVSARDFTVDIIQRTSSTTLFTITAQPDVQNEVPLSTLVSNLLEGTYNLLLKTPGYLRRFVKDVVISSDSTITLPQLRGGDLNNDGIINSFDWSFMNTRWFGSDLAADLNRDGVVNSIDFSFMNRNWGLVGN</sequence>
<dbReference type="CDD" id="cd00063">
    <property type="entry name" value="FN3"/>
    <property type="match status" value="3"/>
</dbReference>
<dbReference type="InterPro" id="IPR015914">
    <property type="entry name" value="PAPs_N"/>
</dbReference>
<dbReference type="PROSITE" id="PS50853">
    <property type="entry name" value="FN3"/>
    <property type="match status" value="3"/>
</dbReference>